<dbReference type="EMBL" id="SJST01000001">
    <property type="protein sequence ID" value="TCD16505.1"/>
    <property type="molecule type" value="Genomic_DNA"/>
</dbReference>
<dbReference type="GO" id="GO:0005886">
    <property type="term" value="C:plasma membrane"/>
    <property type="evidence" value="ECO:0007669"/>
    <property type="project" value="TreeGrafter"/>
</dbReference>
<feature type="transmembrane region" description="Helical" evidence="1">
    <location>
        <begin position="1085"/>
        <end position="1108"/>
    </location>
</feature>
<dbReference type="PANTHER" id="PTHR32063:SF33">
    <property type="entry name" value="RND SUPERFAMILY EFFLUX PUMP PERMEASE COMPONENT"/>
    <property type="match status" value="1"/>
</dbReference>
<comment type="caution">
    <text evidence="2">The sequence shown here is derived from an EMBL/GenBank/DDBJ whole genome shotgun (WGS) entry which is preliminary data.</text>
</comment>
<dbReference type="Gene3D" id="3.30.2090.10">
    <property type="entry name" value="Multidrug efflux transporter AcrB TolC docking domain, DN and DC subdomains"/>
    <property type="match status" value="2"/>
</dbReference>
<name>A0A4R0PF92_9HYPH</name>
<feature type="transmembrane region" description="Helical" evidence="1">
    <location>
        <begin position="21"/>
        <end position="39"/>
    </location>
</feature>
<feature type="transmembrane region" description="Helical" evidence="1">
    <location>
        <begin position="616"/>
        <end position="636"/>
    </location>
</feature>
<dbReference type="InterPro" id="IPR001036">
    <property type="entry name" value="Acrflvin-R"/>
</dbReference>
<dbReference type="Proteomes" id="UP000291301">
    <property type="component" value="Unassembled WGS sequence"/>
</dbReference>
<dbReference type="AlphaFoldDB" id="A0A4R0PF92"/>
<feature type="transmembrane region" description="Helical" evidence="1">
    <location>
        <begin position="956"/>
        <end position="975"/>
    </location>
</feature>
<dbReference type="SUPFAM" id="SSF82714">
    <property type="entry name" value="Multidrug efflux transporter AcrB TolC docking domain, DN and DC subdomains"/>
    <property type="match status" value="2"/>
</dbReference>
<feature type="transmembrane region" description="Helical" evidence="1">
    <location>
        <begin position="506"/>
        <end position="525"/>
    </location>
</feature>
<feature type="transmembrane region" description="Helical" evidence="1">
    <location>
        <begin position="1008"/>
        <end position="1029"/>
    </location>
</feature>
<accession>A0A4R0PF92</accession>
<feature type="transmembrane region" description="Helical" evidence="1">
    <location>
        <begin position="430"/>
        <end position="452"/>
    </location>
</feature>
<keyword evidence="1" id="KW-0812">Transmembrane</keyword>
<dbReference type="PANTHER" id="PTHR32063">
    <property type="match status" value="1"/>
</dbReference>
<keyword evidence="1" id="KW-0472">Membrane</keyword>
<feature type="transmembrane region" description="Helical" evidence="1">
    <location>
        <begin position="1056"/>
        <end position="1073"/>
    </location>
</feature>
<protein>
    <submittedName>
        <fullName evidence="2">Efflux RND transporter permease subunit</fullName>
    </submittedName>
</protein>
<evidence type="ECO:0000313" key="2">
    <source>
        <dbReference type="EMBL" id="TCD16505.1"/>
    </source>
</evidence>
<feature type="transmembrane region" description="Helical" evidence="1">
    <location>
        <begin position="545"/>
        <end position="573"/>
    </location>
</feature>
<proteinExistence type="predicted"/>
<dbReference type="SUPFAM" id="SSF82693">
    <property type="entry name" value="Multidrug efflux transporter AcrB pore domain, PN1, PN2, PC1 and PC2 subdomains"/>
    <property type="match status" value="2"/>
</dbReference>
<feature type="transmembrane region" description="Helical" evidence="1">
    <location>
        <begin position="388"/>
        <end position="409"/>
    </location>
</feature>
<dbReference type="OrthoDB" id="9806532at2"/>
<reference evidence="2 3" key="1">
    <citation type="journal article" date="2015" name="Antonie Van Leeuwenhoek">
        <title>Oricola cellulosilytica gen. nov., sp. nov., a cellulose-degrading bacterium of the family Phyllobacteriaceae isolated from surface seashore water, and emended descriptions of Mesorhizobium loti and Phyllobacterium myrsinacearum.</title>
        <authorList>
            <person name="Hameed A."/>
            <person name="Shahina M."/>
            <person name="Lai W.A."/>
            <person name="Lin S.Y."/>
            <person name="Young L.S."/>
            <person name="Liu Y.C."/>
            <person name="Hsu Y.H."/>
            <person name="Young C.C."/>
        </authorList>
    </citation>
    <scope>NUCLEOTIDE SEQUENCE [LARGE SCALE GENOMIC DNA]</scope>
    <source>
        <strain evidence="2 3">KCTC 52183</strain>
    </source>
</reference>
<dbReference type="InterPro" id="IPR027463">
    <property type="entry name" value="AcrB_DN_DC_subdom"/>
</dbReference>
<dbReference type="GO" id="GO:0042910">
    <property type="term" value="F:xenobiotic transmembrane transporter activity"/>
    <property type="evidence" value="ECO:0007669"/>
    <property type="project" value="TreeGrafter"/>
</dbReference>
<organism evidence="2 3">
    <name type="scientific">Oricola cellulosilytica</name>
    <dbReference type="NCBI Taxonomy" id="1429082"/>
    <lineage>
        <taxon>Bacteria</taxon>
        <taxon>Pseudomonadati</taxon>
        <taxon>Pseudomonadota</taxon>
        <taxon>Alphaproteobacteria</taxon>
        <taxon>Hyphomicrobiales</taxon>
        <taxon>Ahrensiaceae</taxon>
        <taxon>Oricola</taxon>
    </lineage>
</organism>
<dbReference type="Gene3D" id="3.30.70.1430">
    <property type="entry name" value="Multidrug efflux transporter AcrB pore domain"/>
    <property type="match status" value="2"/>
</dbReference>
<dbReference type="Pfam" id="PF00873">
    <property type="entry name" value="ACR_tran"/>
    <property type="match status" value="2"/>
</dbReference>
<gene>
    <name evidence="2" type="ORF">E0D97_03535</name>
</gene>
<dbReference type="PRINTS" id="PR00702">
    <property type="entry name" value="ACRIFLAVINRP"/>
</dbReference>
<sequence>MNVAPFARGRGLVSTFIRHPNAANLLMVLMVVFGAFALARIDTQFFPTVETSTVSISIPWSGASAEDVETNILALTEPAVRYLDGVKEMNSYAREGAASITLTFVEGHDMQKAVADVETAVKALATLPEEAEDATITRSRWFDRIASASISGDIPEEDLRFWGKKIRDDLLARGVDRVTFTGLRDPELQVSVPERELRRLGITVEDVGQAIRSNSRDRPSGNLQGRIDRQLRTLADVESPRSLGLVEVKSFAGGEKVLLSDIARIRAGFEDGGVRGLSRSGGAIELDIMRSDQTDTLTANRILQDYIAELRPQLPDGLELQIYEVRADALGERIMLLVKNGMGGLVLVVIVLFIFLNARIAFWVAAGIPVALLATIGLMYVSGQSINMISLFALIMMLGVIVDDAIVVGEHTDTRLRLGEDPVTAAENGVGHMLIPVTAAVTTTIATFSPILLVTGHIGQIMGAMPFVVIAVALASLIECFLILPGHLSHSMNGRRGLRWSYWRQFIVALILTTFAVAFVTRAGGEGGALAGLPLLAELDAWRQSLTPFAASLAVAAGALVLATVIEALFYALAAFGRSRGDSDEQESWFRRRFDRGFDRFRNGLFNALVTLSFRWRYVTVAIAVGLVLIFARGLYGGGHVGFVFFPSPESENIRGSVIFNAGIPEDDAVAALNRIEDALWQADEELRGEGPSLIRATFATLGSSGRQQGDNLGRIKVQLTTSEERTVRTPDIVRAWRRAAPQIPGVQRFSIQQTRGGPPGADIDVELKGTSIGVLKQAAAEVVPLVGAIRGVSGVEDDLPYGKPELVMTLKPRGAALGFSLDAVGSQIRAAFEGVVPHRFARGDDEVAIRVDQVMREEGTAALRSMQLKSPGGEYVPLTEIVNLRETQGFAAIQRREGKTTISVTGDIDNDVNTTDGVVEQLEARGALEAIARKYGIEYEFGGRSREQREAFQDLGVGTLVALSVVYIILAWVFGSYFRPFAVMLIIPFGVVGAVIGHWLLGYQLTILSMIGLLGLAGILVNDSIILVSRYDERLRSGEEVDEACIGASRDRLRAVLLTSLTTIGGLIPLLFEKSLQAQFLMPMAITMVFGLAMATLLVLFLVPALIGIGYDIRLALIALYGRREGQKALSAGE</sequence>
<feature type="transmembrane region" description="Helical" evidence="1">
    <location>
        <begin position="464"/>
        <end position="485"/>
    </location>
</feature>
<dbReference type="SUPFAM" id="SSF82866">
    <property type="entry name" value="Multidrug efflux transporter AcrB transmembrane domain"/>
    <property type="match status" value="2"/>
</dbReference>
<keyword evidence="3" id="KW-1185">Reference proteome</keyword>
<evidence type="ECO:0000256" key="1">
    <source>
        <dbReference type="SAM" id="Phobius"/>
    </source>
</evidence>
<feature type="transmembrane region" description="Helical" evidence="1">
    <location>
        <begin position="982"/>
        <end position="1002"/>
    </location>
</feature>
<feature type="transmembrane region" description="Helical" evidence="1">
    <location>
        <begin position="334"/>
        <end position="355"/>
    </location>
</feature>
<evidence type="ECO:0000313" key="3">
    <source>
        <dbReference type="Proteomes" id="UP000291301"/>
    </source>
</evidence>
<dbReference type="Gene3D" id="1.20.1640.10">
    <property type="entry name" value="Multidrug efflux transporter AcrB transmembrane domain"/>
    <property type="match status" value="4"/>
</dbReference>
<keyword evidence="1" id="KW-1133">Transmembrane helix</keyword>
<feature type="transmembrane region" description="Helical" evidence="1">
    <location>
        <begin position="362"/>
        <end position="382"/>
    </location>
</feature>
<dbReference type="Gene3D" id="3.30.70.1320">
    <property type="entry name" value="Multidrug efflux transporter AcrB pore domain like"/>
    <property type="match status" value="1"/>
</dbReference>
<dbReference type="RefSeq" id="WP_131565431.1">
    <property type="nucleotide sequence ID" value="NZ_JAINFK010000001.1"/>
</dbReference>
<dbReference type="Gene3D" id="3.30.70.1440">
    <property type="entry name" value="Multidrug efflux transporter AcrB pore domain"/>
    <property type="match status" value="1"/>
</dbReference>